<evidence type="ECO:0000256" key="1">
    <source>
        <dbReference type="ARBA" id="ARBA00023108"/>
    </source>
</evidence>
<feature type="domain" description="PAS" evidence="5">
    <location>
        <begin position="98"/>
        <end position="161"/>
    </location>
</feature>
<comment type="caution">
    <text evidence="7">The sequence shown here is derived from an EMBL/GenBank/DDBJ whole genome shotgun (WGS) entry which is preliminary data.</text>
</comment>
<dbReference type="InterPro" id="IPR013767">
    <property type="entry name" value="PAS_fold"/>
</dbReference>
<keyword evidence="2" id="KW-0539">Nucleus</keyword>
<dbReference type="AlphaFoldDB" id="A0AAD9QY21"/>
<accession>A0AAD9QY21</accession>
<dbReference type="SUPFAM" id="SSF55785">
    <property type="entry name" value="PYP-like sensor domain (PAS domain)"/>
    <property type="match status" value="2"/>
</dbReference>
<dbReference type="GO" id="GO:0000978">
    <property type="term" value="F:RNA polymerase II cis-regulatory region sequence-specific DNA binding"/>
    <property type="evidence" value="ECO:0007669"/>
    <property type="project" value="TreeGrafter"/>
</dbReference>
<dbReference type="PANTHER" id="PTHR46055:SF3">
    <property type="entry name" value="CIRCADIAN LOCOMOTER OUTPUT CYCLES PROTEIN KAPUT"/>
    <property type="match status" value="1"/>
</dbReference>
<dbReference type="Pfam" id="PF00010">
    <property type="entry name" value="HLH"/>
    <property type="match status" value="1"/>
</dbReference>
<dbReference type="SUPFAM" id="SSF47459">
    <property type="entry name" value="HLH, helix-loop-helix DNA-binding domain"/>
    <property type="match status" value="1"/>
</dbReference>
<dbReference type="Gene3D" id="3.30.450.20">
    <property type="entry name" value="PAS domain"/>
    <property type="match status" value="2"/>
</dbReference>
<evidence type="ECO:0000256" key="2">
    <source>
        <dbReference type="ARBA" id="ARBA00023242"/>
    </source>
</evidence>
<organism evidence="7 8">
    <name type="scientific">Acropora cervicornis</name>
    <name type="common">Staghorn coral</name>
    <dbReference type="NCBI Taxonomy" id="6130"/>
    <lineage>
        <taxon>Eukaryota</taxon>
        <taxon>Metazoa</taxon>
        <taxon>Cnidaria</taxon>
        <taxon>Anthozoa</taxon>
        <taxon>Hexacorallia</taxon>
        <taxon>Scleractinia</taxon>
        <taxon>Astrocoeniina</taxon>
        <taxon>Acroporidae</taxon>
        <taxon>Acropora</taxon>
    </lineage>
</organism>
<name>A0AAD9QY21_ACRCE</name>
<dbReference type="GO" id="GO:1990513">
    <property type="term" value="C:CLOCK-BMAL transcription complex"/>
    <property type="evidence" value="ECO:0007669"/>
    <property type="project" value="TreeGrafter"/>
</dbReference>
<keyword evidence="8" id="KW-1185">Reference proteome</keyword>
<dbReference type="InterPro" id="IPR000014">
    <property type="entry name" value="PAS"/>
</dbReference>
<dbReference type="InterPro" id="IPR036638">
    <property type="entry name" value="HLH_DNA-bd_sf"/>
</dbReference>
<gene>
    <name evidence="7" type="ORF">P5673_006095</name>
</gene>
<dbReference type="Pfam" id="PF14598">
    <property type="entry name" value="PAS_11"/>
    <property type="match status" value="1"/>
</dbReference>
<keyword evidence="1" id="KW-0090">Biological rhythms</keyword>
<proteinExistence type="predicted"/>
<dbReference type="InterPro" id="IPR035965">
    <property type="entry name" value="PAS-like_dom_sf"/>
</dbReference>
<dbReference type="Gene3D" id="4.10.280.10">
    <property type="entry name" value="Helix-loop-helix DNA-binding domain"/>
    <property type="match status" value="1"/>
</dbReference>
<dbReference type="GO" id="GO:0000981">
    <property type="term" value="F:DNA-binding transcription factor activity, RNA polymerase II-specific"/>
    <property type="evidence" value="ECO:0007669"/>
    <property type="project" value="InterPro"/>
</dbReference>
<dbReference type="PROSITE" id="PS50888">
    <property type="entry name" value="BHLH"/>
    <property type="match status" value="1"/>
</dbReference>
<dbReference type="InterPro" id="IPR047230">
    <property type="entry name" value="CLOCK-like"/>
</dbReference>
<dbReference type="GO" id="GO:0046983">
    <property type="term" value="F:protein dimerization activity"/>
    <property type="evidence" value="ECO:0007669"/>
    <property type="project" value="InterPro"/>
</dbReference>
<evidence type="ECO:0000256" key="4">
    <source>
        <dbReference type="SAM" id="MobiDB-lite"/>
    </source>
</evidence>
<dbReference type="SMART" id="SM00091">
    <property type="entry name" value="PAS"/>
    <property type="match status" value="2"/>
</dbReference>
<feature type="compositionally biased region" description="Acidic residues" evidence="4">
    <location>
        <begin position="1"/>
        <end position="11"/>
    </location>
</feature>
<protein>
    <submittedName>
        <fullName evidence="7">Circadian locomoter output cycles protein kaput</fullName>
    </submittedName>
</protein>
<dbReference type="SMART" id="SM00353">
    <property type="entry name" value="HLH"/>
    <property type="match status" value="1"/>
</dbReference>
<reference evidence="7" key="2">
    <citation type="journal article" date="2023" name="Science">
        <title>Genomic signatures of disease resistance in endangered staghorn corals.</title>
        <authorList>
            <person name="Vollmer S.V."/>
            <person name="Selwyn J.D."/>
            <person name="Despard B.A."/>
            <person name="Roesel C.L."/>
        </authorList>
    </citation>
    <scope>NUCLEOTIDE SEQUENCE</scope>
    <source>
        <strain evidence="7">K2</strain>
    </source>
</reference>
<dbReference type="PROSITE" id="PS50112">
    <property type="entry name" value="PAS"/>
    <property type="match status" value="1"/>
</dbReference>
<sequence length="537" mass="61848">MRKEDDEELDGEGGLKRSNRNLNEKKRRDRFNILLSQLAGIVSNKNEPRKLDKTTVLRQAINFLENHQSHVRTRPDTSRFSATWQPSFTTDGEFNLIVLEALDSFVLSLDNDGHIMFASQSVLPLLGYLPDELQGTSLVKYMDDRDASRIWPEMRLALERENTGGDSKNSFHFQMLCGNHYSKISRKVVNCETTVISNNDFNQSEQRNSKVIIVVGKVLHPPQPDRVVITADCQDNQFSYRLTMDWKYVHVDHRASSIIGFLPFEVLGTSFYEYCCDEELFNIAQYHRILIHLGKVTTCYFRHLTKGQSWVWLRSSCYISYNQWNSKPESISGTATVVSFEEVCAEQSKLLKHDRDYFNRVVPPRKGGDPLSPICSWPSSPVNEKNETMQHEVHLEESDVAVEVTSYEQKETKKSIFMPHDVLKSLMTTPSDQLLEIISTHSDLHFESDDEQTDNHLRWLENIKIPSGLSRMQLTRHLKLLEEYRKIAEQIRKQEKQLKLIRKLIEWGNLLLEVDSNIGVVGESSADSEASSMSNLS</sequence>
<feature type="region of interest" description="Disordered" evidence="4">
    <location>
        <begin position="1"/>
        <end position="22"/>
    </location>
</feature>
<feature type="coiled-coil region" evidence="3">
    <location>
        <begin position="474"/>
        <end position="504"/>
    </location>
</feature>
<evidence type="ECO:0000259" key="6">
    <source>
        <dbReference type="PROSITE" id="PS50888"/>
    </source>
</evidence>
<evidence type="ECO:0000256" key="3">
    <source>
        <dbReference type="SAM" id="Coils"/>
    </source>
</evidence>
<feature type="domain" description="BHLH" evidence="6">
    <location>
        <begin position="15"/>
        <end position="67"/>
    </location>
</feature>
<evidence type="ECO:0000313" key="7">
    <source>
        <dbReference type="EMBL" id="KAK2569196.1"/>
    </source>
</evidence>
<dbReference type="Proteomes" id="UP001249851">
    <property type="component" value="Unassembled WGS sequence"/>
</dbReference>
<dbReference type="EMBL" id="JARQWQ010000010">
    <property type="protein sequence ID" value="KAK2569196.1"/>
    <property type="molecule type" value="Genomic_DNA"/>
</dbReference>
<dbReference type="CDD" id="cd00130">
    <property type="entry name" value="PAS"/>
    <property type="match status" value="1"/>
</dbReference>
<evidence type="ECO:0000259" key="5">
    <source>
        <dbReference type="PROSITE" id="PS50112"/>
    </source>
</evidence>
<dbReference type="GO" id="GO:0032922">
    <property type="term" value="P:circadian regulation of gene expression"/>
    <property type="evidence" value="ECO:0007669"/>
    <property type="project" value="InterPro"/>
</dbReference>
<dbReference type="InterPro" id="IPR011598">
    <property type="entry name" value="bHLH_dom"/>
</dbReference>
<evidence type="ECO:0000313" key="8">
    <source>
        <dbReference type="Proteomes" id="UP001249851"/>
    </source>
</evidence>
<dbReference type="Pfam" id="PF00989">
    <property type="entry name" value="PAS"/>
    <property type="match status" value="1"/>
</dbReference>
<reference evidence="7" key="1">
    <citation type="journal article" date="2023" name="G3 (Bethesda)">
        <title>Whole genome assembly and annotation of the endangered Caribbean coral Acropora cervicornis.</title>
        <authorList>
            <person name="Selwyn J.D."/>
            <person name="Vollmer S.V."/>
        </authorList>
    </citation>
    <scope>NUCLEOTIDE SEQUENCE</scope>
    <source>
        <strain evidence="7">K2</strain>
    </source>
</reference>
<dbReference type="PANTHER" id="PTHR46055">
    <property type="entry name" value="CIRCADIAN LOCOMOTER OUTPUT CYCLES PROTEIN KAPUT"/>
    <property type="match status" value="1"/>
</dbReference>
<keyword evidence="3" id="KW-0175">Coiled coil</keyword>